<dbReference type="PANTHER" id="PTHR11530">
    <property type="entry name" value="D-AMINO ACID OXIDASE"/>
    <property type="match status" value="1"/>
</dbReference>
<evidence type="ECO:0000256" key="3">
    <source>
        <dbReference type="ARBA" id="ARBA00022630"/>
    </source>
</evidence>
<feature type="binding site" evidence="6">
    <location>
        <position position="318"/>
    </location>
    <ligand>
        <name>D-dopa</name>
        <dbReference type="ChEBI" id="CHEBI:149689"/>
    </ligand>
</feature>
<evidence type="ECO:0000256" key="4">
    <source>
        <dbReference type="ARBA" id="ARBA00022827"/>
    </source>
</evidence>
<reference evidence="8" key="1">
    <citation type="submission" date="2019-11" db="EMBL/GenBank/DDBJ databases">
        <title>The nuclear and mitochondrial genomes of Frieseomelitta varia - a highly eusocial stingless bee (Meliponini) with a permanently sterile worker caste.</title>
        <authorList>
            <person name="Freitas F.C.P."/>
            <person name="Lourenco A.P."/>
            <person name="Nunes F.M.F."/>
            <person name="Paschoal A.R."/>
            <person name="Abreu F.C.P."/>
            <person name="Barbin F.O."/>
            <person name="Bataglia L."/>
            <person name="Cardoso-Junior C.A.M."/>
            <person name="Cervoni M.S."/>
            <person name="Silva S.R."/>
            <person name="Dalarmi F."/>
            <person name="Del Lama M.A."/>
            <person name="Depintor T.S."/>
            <person name="Ferreira K.M."/>
            <person name="Goria P.S."/>
            <person name="Jaskot M.C."/>
            <person name="Lago D.C."/>
            <person name="Luna-Lucena D."/>
            <person name="Moda L.M."/>
            <person name="Nascimento L."/>
            <person name="Pedrino M."/>
            <person name="Rabico F.O."/>
            <person name="Sanches F.C."/>
            <person name="Santos D.E."/>
            <person name="Santos C.G."/>
            <person name="Vieira J."/>
            <person name="Lopes T.F."/>
            <person name="Barchuk A.R."/>
            <person name="Hartfelder K."/>
            <person name="Simoes Z.L.P."/>
            <person name="Bitondi M.M.G."/>
            <person name="Pinheiro D.G."/>
        </authorList>
    </citation>
    <scope>NUCLEOTIDE SEQUENCE</scope>
    <source>
        <strain evidence="8">USP_RPSP 00005682</strain>
        <tissue evidence="8">Whole individual</tissue>
    </source>
</reference>
<evidence type="ECO:0000256" key="5">
    <source>
        <dbReference type="ARBA" id="ARBA00023002"/>
    </source>
</evidence>
<organism evidence="8 9">
    <name type="scientific">Frieseomelitta varia</name>
    <dbReference type="NCBI Taxonomy" id="561572"/>
    <lineage>
        <taxon>Eukaryota</taxon>
        <taxon>Metazoa</taxon>
        <taxon>Ecdysozoa</taxon>
        <taxon>Arthropoda</taxon>
        <taxon>Hexapoda</taxon>
        <taxon>Insecta</taxon>
        <taxon>Pterygota</taxon>
        <taxon>Neoptera</taxon>
        <taxon>Endopterygota</taxon>
        <taxon>Hymenoptera</taxon>
        <taxon>Apocrita</taxon>
        <taxon>Aculeata</taxon>
        <taxon>Apoidea</taxon>
        <taxon>Anthophila</taxon>
        <taxon>Apidae</taxon>
        <taxon>Frieseomelitta</taxon>
    </lineage>
</organism>
<feature type="binding site" evidence="6">
    <location>
        <position position="221"/>
    </location>
    <ligand>
        <name>D-dopa</name>
        <dbReference type="ChEBI" id="CHEBI:149689"/>
    </ligand>
</feature>
<dbReference type="Proteomes" id="UP000655588">
    <property type="component" value="Unassembled WGS sequence"/>
</dbReference>
<feature type="binding site" evidence="6">
    <location>
        <position position="182"/>
    </location>
    <ligand>
        <name>FAD</name>
        <dbReference type="ChEBI" id="CHEBI:57692"/>
    </ligand>
</feature>
<name>A0A833W7U6_9HYME</name>
<dbReference type="InterPro" id="IPR023209">
    <property type="entry name" value="DAO"/>
</dbReference>
<evidence type="ECO:0000313" key="8">
    <source>
        <dbReference type="EMBL" id="KAF3423598.1"/>
    </source>
</evidence>
<evidence type="ECO:0000313" key="9">
    <source>
        <dbReference type="Proteomes" id="UP000655588"/>
    </source>
</evidence>
<dbReference type="InterPro" id="IPR006181">
    <property type="entry name" value="D-amino_acid_oxidase_CS"/>
</dbReference>
<dbReference type="GO" id="GO:0005737">
    <property type="term" value="C:cytoplasm"/>
    <property type="evidence" value="ECO:0007669"/>
    <property type="project" value="TreeGrafter"/>
</dbReference>
<feature type="binding site" evidence="6">
    <location>
        <position position="165"/>
    </location>
    <ligand>
        <name>FAD</name>
        <dbReference type="ChEBI" id="CHEBI:57692"/>
    </ligand>
</feature>
<dbReference type="Gene3D" id="3.30.9.10">
    <property type="entry name" value="D-Amino Acid Oxidase, subunit A, domain 2"/>
    <property type="match status" value="1"/>
</dbReference>
<feature type="domain" description="FAD dependent oxidoreductase" evidence="7">
    <location>
        <begin position="2"/>
        <end position="334"/>
    </location>
</feature>
<dbReference type="PROSITE" id="PS00677">
    <property type="entry name" value="DAO"/>
    <property type="match status" value="1"/>
</dbReference>
<keyword evidence="9" id="KW-1185">Reference proteome</keyword>
<dbReference type="AlphaFoldDB" id="A0A833W7U6"/>
<dbReference type="PANTHER" id="PTHR11530:SF17">
    <property type="entry name" value="RE49860P"/>
    <property type="match status" value="1"/>
</dbReference>
<dbReference type="GO" id="GO:0071949">
    <property type="term" value="F:FAD binding"/>
    <property type="evidence" value="ECO:0007669"/>
    <property type="project" value="InterPro"/>
</dbReference>
<comment type="cofactor">
    <cofactor evidence="1 6">
        <name>FAD</name>
        <dbReference type="ChEBI" id="CHEBI:57692"/>
    </cofactor>
</comment>
<gene>
    <name evidence="8" type="ORF">E2986_03948</name>
</gene>
<sequence>MKVAIVGGGIIGLTTASQLNRELRNAEVTVFASDFNDTVSHVAAGLFRVGSSYSGPTEEITRDWLRDSYAYYDNIRKSHEASSAGVTAISGYMFANSSPETVKSHWMKDLVPIYRRVTDEEFQLVEGNWKYGSFFSTLLTECKLHLPWARKKLEENGTKLIVKKVDSLRELVSDWDLIINCTGLGARYLCNDRYLVPMRGQVFKVKAPWMKTFFYGEIDTYIIPGFNGVVTLGGSRYFGSENKKLCPYESKAIRERCENLLPSLKKAELVKEEVGLRPHRENNVRVEVEHIVNGFSKAIVSFNETLLISLVHNYGHGGYGVCTAPGTAKYAVQLAKEMHKSTAKL</sequence>
<dbReference type="SUPFAM" id="SSF54373">
    <property type="entry name" value="FAD-linked reductases, C-terminal domain"/>
    <property type="match status" value="1"/>
</dbReference>
<dbReference type="InterPro" id="IPR006076">
    <property type="entry name" value="FAD-dep_OxRdtase"/>
</dbReference>
<evidence type="ECO:0000256" key="2">
    <source>
        <dbReference type="ARBA" id="ARBA00006730"/>
    </source>
</evidence>
<dbReference type="PIRSF" id="PIRSF000189">
    <property type="entry name" value="D-aa_oxidase"/>
    <property type="match status" value="1"/>
</dbReference>
<evidence type="ECO:0000259" key="7">
    <source>
        <dbReference type="Pfam" id="PF01266"/>
    </source>
</evidence>
<feature type="binding site" evidence="6">
    <location>
        <begin position="44"/>
        <end position="46"/>
    </location>
    <ligand>
        <name>FAD</name>
        <dbReference type="ChEBI" id="CHEBI:57692"/>
    </ligand>
</feature>
<comment type="similarity">
    <text evidence="2">Belongs to the DAMOX/DASOX family.</text>
</comment>
<dbReference type="Gene3D" id="3.40.50.720">
    <property type="entry name" value="NAD(P)-binding Rossmann-like Domain"/>
    <property type="match status" value="1"/>
</dbReference>
<feature type="binding site" evidence="6">
    <location>
        <position position="277"/>
    </location>
    <ligand>
        <name>D-dopa</name>
        <dbReference type="ChEBI" id="CHEBI:149689"/>
    </ligand>
</feature>
<evidence type="ECO:0000256" key="6">
    <source>
        <dbReference type="PIRSR" id="PIRSR000189-1"/>
    </source>
</evidence>
<dbReference type="EMBL" id="WNWW01000552">
    <property type="protein sequence ID" value="KAF3423598.1"/>
    <property type="molecule type" value="Genomic_DNA"/>
</dbReference>
<accession>A0A833W7U6</accession>
<dbReference type="SUPFAM" id="SSF51971">
    <property type="entry name" value="Nucleotide-binding domain"/>
    <property type="match status" value="1"/>
</dbReference>
<keyword evidence="4 6" id="KW-0274">FAD</keyword>
<protein>
    <recommendedName>
        <fullName evidence="7">FAD dependent oxidoreductase domain-containing protein</fullName>
    </recommendedName>
</protein>
<comment type="caution">
    <text evidence="8">The sequence shown here is derived from an EMBL/GenBank/DDBJ whole genome shotgun (WGS) entry which is preliminary data.</text>
</comment>
<proteinExistence type="inferred from homology"/>
<evidence type="ECO:0000256" key="1">
    <source>
        <dbReference type="ARBA" id="ARBA00001974"/>
    </source>
</evidence>
<dbReference type="Pfam" id="PF01266">
    <property type="entry name" value="DAO"/>
    <property type="match status" value="1"/>
</dbReference>
<keyword evidence="3" id="KW-0285">Flavoprotein</keyword>
<dbReference type="GO" id="GO:0003884">
    <property type="term" value="F:D-amino-acid oxidase activity"/>
    <property type="evidence" value="ECO:0007669"/>
    <property type="project" value="InterPro"/>
</dbReference>
<keyword evidence="5" id="KW-0560">Oxidoreductase</keyword>
<dbReference type="GO" id="GO:0019478">
    <property type="term" value="P:D-amino acid catabolic process"/>
    <property type="evidence" value="ECO:0007669"/>
    <property type="project" value="TreeGrafter"/>
</dbReference>